<gene>
    <name evidence="1" type="ORF">I5M32_06375</name>
</gene>
<reference evidence="1 2" key="1">
    <citation type="submission" date="2020-12" db="EMBL/GenBank/DDBJ databases">
        <title>Bacterial novel species Pedobacter sp. SD-b isolated from soil.</title>
        <authorList>
            <person name="Jung H.-Y."/>
        </authorList>
    </citation>
    <scope>NUCLEOTIDE SEQUENCE [LARGE SCALE GENOMIC DNA]</scope>
    <source>
        <strain evidence="1 2">SD-b</strain>
    </source>
</reference>
<dbReference type="RefSeq" id="WP_200585361.1">
    <property type="nucleotide sequence ID" value="NZ_JAEHFY010000007.1"/>
</dbReference>
<dbReference type="EMBL" id="JAEHFY010000007">
    <property type="protein sequence ID" value="MBK0382584.1"/>
    <property type="molecule type" value="Genomic_DNA"/>
</dbReference>
<evidence type="ECO:0000313" key="1">
    <source>
        <dbReference type="EMBL" id="MBK0382584.1"/>
    </source>
</evidence>
<comment type="caution">
    <text evidence="1">The sequence shown here is derived from an EMBL/GenBank/DDBJ whole genome shotgun (WGS) entry which is preliminary data.</text>
</comment>
<accession>A0ABS1BK44</accession>
<proteinExistence type="predicted"/>
<keyword evidence="2" id="KW-1185">Reference proteome</keyword>
<dbReference type="Proteomes" id="UP000660024">
    <property type="component" value="Unassembled WGS sequence"/>
</dbReference>
<organism evidence="1 2">
    <name type="scientific">Pedobacter segetis</name>
    <dbReference type="NCBI Taxonomy" id="2793069"/>
    <lineage>
        <taxon>Bacteria</taxon>
        <taxon>Pseudomonadati</taxon>
        <taxon>Bacteroidota</taxon>
        <taxon>Sphingobacteriia</taxon>
        <taxon>Sphingobacteriales</taxon>
        <taxon>Sphingobacteriaceae</taxon>
        <taxon>Pedobacter</taxon>
    </lineage>
</organism>
<name>A0ABS1BK44_9SPHI</name>
<protein>
    <submittedName>
        <fullName evidence="1">Uncharacterized protein</fullName>
    </submittedName>
</protein>
<sequence>MESANVVNLYAAFRENKYPILFNFKVADVPLNTDKKEVVMVQFFTTVKKDGKVIGTIERSPIPFFPGDMFLPVETFDFIAILSNIKDNSLGKISEVPKGNYQVSLEAVASGIKGKITPATFTVFF</sequence>
<evidence type="ECO:0000313" key="2">
    <source>
        <dbReference type="Proteomes" id="UP000660024"/>
    </source>
</evidence>